<evidence type="ECO:0000256" key="6">
    <source>
        <dbReference type="SAM" id="Coils"/>
    </source>
</evidence>
<dbReference type="InterPro" id="IPR020472">
    <property type="entry name" value="WD40_PAC1"/>
</dbReference>
<feature type="coiled-coil region" evidence="6">
    <location>
        <begin position="7"/>
        <end position="34"/>
    </location>
</feature>
<feature type="repeat" description="WD" evidence="5">
    <location>
        <begin position="313"/>
        <end position="345"/>
    </location>
</feature>
<comment type="caution">
    <text evidence="7">The sequence shown here is derived from an EMBL/GenBank/DDBJ whole genome shotgun (WGS) entry which is preliminary data.</text>
</comment>
<dbReference type="InterPro" id="IPR015943">
    <property type="entry name" value="WD40/YVTN_repeat-like_dom_sf"/>
</dbReference>
<dbReference type="PROSITE" id="PS50082">
    <property type="entry name" value="WD_REPEATS_2"/>
    <property type="match status" value="5"/>
</dbReference>
<organism evidence="7 8">
    <name type="scientific">Anaeramoeba flamelloides</name>
    <dbReference type="NCBI Taxonomy" id="1746091"/>
    <lineage>
        <taxon>Eukaryota</taxon>
        <taxon>Metamonada</taxon>
        <taxon>Anaeramoebidae</taxon>
        <taxon>Anaeramoeba</taxon>
    </lineage>
</organism>
<evidence type="ECO:0000256" key="1">
    <source>
        <dbReference type="ARBA" id="ARBA00009768"/>
    </source>
</evidence>
<dbReference type="EMBL" id="JANTQA010000060">
    <property type="protein sequence ID" value="KAJ3428292.1"/>
    <property type="molecule type" value="Genomic_DNA"/>
</dbReference>
<dbReference type="InterPro" id="IPR016346">
    <property type="entry name" value="G-protein_beta_1-5"/>
</dbReference>
<keyword evidence="4" id="KW-0807">Transducer</keyword>
<dbReference type="InterPro" id="IPR001680">
    <property type="entry name" value="WD40_rpt"/>
</dbReference>
<dbReference type="Pfam" id="PF25391">
    <property type="entry name" value="WD40_Gbeta"/>
    <property type="match status" value="1"/>
</dbReference>
<feature type="repeat" description="WD" evidence="5">
    <location>
        <begin position="227"/>
        <end position="268"/>
    </location>
</feature>
<dbReference type="AlphaFoldDB" id="A0AAV7YEP7"/>
<feature type="repeat" description="WD" evidence="5">
    <location>
        <begin position="54"/>
        <end position="86"/>
    </location>
</feature>
<sequence>MSIEDRISTVKEEIKQLKNEINLKKSNLSESSLRTLASDIPPLETSELVVRVHLTGHLGKVYGVHWAEDSNHIVSASQDGKVIVWDSQAQCKIHAIRLRSNWVMDCAFSPSMNLVACGGLDNLCTIYDLSQEEEGRINIYRELSSHTGYVSCCRFLDDQQIVTSSGDMSCILWDIESGSKITEFADHNGDVMSLDLKPGDTNTFASGACDATSKLWDLRSGTCEATFEGHQSDINSVQFFPDGNAFGTGSDDATCRLFDIRAGRELMEYTNDNILCGISSVAFSISGRLMFAGYDNFSVHVWDVLKGNDTAILEEHSNRVSCLGVSKDGMALVTGSWDKELKIWA</sequence>
<dbReference type="GO" id="GO:0007165">
    <property type="term" value="P:signal transduction"/>
    <property type="evidence" value="ECO:0007669"/>
    <property type="project" value="UniProtKB-KW"/>
</dbReference>
<keyword evidence="6" id="KW-0175">Coiled coil</keyword>
<gene>
    <name evidence="7" type="ORF">M0812_25924</name>
</gene>
<dbReference type="PRINTS" id="PR00319">
    <property type="entry name" value="GPROTEINB"/>
</dbReference>
<keyword evidence="3" id="KW-0677">Repeat</keyword>
<evidence type="ECO:0000313" key="7">
    <source>
        <dbReference type="EMBL" id="KAJ3428292.1"/>
    </source>
</evidence>
<dbReference type="PANTHER" id="PTHR19850">
    <property type="entry name" value="GUANINE NUCLEOTIDE-BINDING PROTEIN BETA G PROTEIN BETA"/>
    <property type="match status" value="1"/>
</dbReference>
<dbReference type="InterPro" id="IPR001632">
    <property type="entry name" value="WD40_G-protein_beta-like"/>
</dbReference>
<dbReference type="InterPro" id="IPR019775">
    <property type="entry name" value="WD40_repeat_CS"/>
</dbReference>
<feature type="repeat" description="WD" evidence="5">
    <location>
        <begin position="184"/>
        <end position="226"/>
    </location>
</feature>
<accession>A0AAV7YEP7</accession>
<dbReference type="PIRSF" id="PIRSF002394">
    <property type="entry name" value="GN-bd_beta"/>
    <property type="match status" value="1"/>
</dbReference>
<dbReference type="SMART" id="SM00320">
    <property type="entry name" value="WD40"/>
    <property type="match status" value="7"/>
</dbReference>
<evidence type="ECO:0000313" key="8">
    <source>
        <dbReference type="Proteomes" id="UP001146793"/>
    </source>
</evidence>
<keyword evidence="2 5" id="KW-0853">WD repeat</keyword>
<protein>
    <submittedName>
        <fullName evidence="7">Guanine nucleotide-binding protein beta g protein beta</fullName>
    </submittedName>
</protein>
<evidence type="ECO:0000256" key="2">
    <source>
        <dbReference type="ARBA" id="ARBA00022574"/>
    </source>
</evidence>
<feature type="repeat" description="WD" evidence="5">
    <location>
        <begin position="143"/>
        <end position="183"/>
    </location>
</feature>
<name>A0AAV7YEP7_9EUKA</name>
<reference evidence="7" key="1">
    <citation type="submission" date="2022-08" db="EMBL/GenBank/DDBJ databases">
        <title>Novel sulphate-reducing endosymbionts in the free-living metamonad Anaeramoeba.</title>
        <authorList>
            <person name="Jerlstrom-Hultqvist J."/>
            <person name="Cepicka I."/>
            <person name="Gallot-Lavallee L."/>
            <person name="Salas-Leiva D."/>
            <person name="Curtis B.A."/>
            <person name="Zahonova K."/>
            <person name="Pipaliya S."/>
            <person name="Dacks J."/>
            <person name="Roger A.J."/>
        </authorList>
    </citation>
    <scope>NUCLEOTIDE SEQUENCE</scope>
    <source>
        <strain evidence="7">Busselton2</strain>
    </source>
</reference>
<comment type="similarity">
    <text evidence="1">Belongs to the WD repeat G protein beta family.</text>
</comment>
<dbReference type="CDD" id="cd00200">
    <property type="entry name" value="WD40"/>
    <property type="match status" value="1"/>
</dbReference>
<dbReference type="Proteomes" id="UP001146793">
    <property type="component" value="Unassembled WGS sequence"/>
</dbReference>
<proteinExistence type="inferred from homology"/>
<dbReference type="SUPFAM" id="SSF50978">
    <property type="entry name" value="WD40 repeat-like"/>
    <property type="match status" value="1"/>
</dbReference>
<dbReference type="Gene3D" id="2.130.10.10">
    <property type="entry name" value="YVTN repeat-like/Quinoprotein amine dehydrogenase"/>
    <property type="match status" value="1"/>
</dbReference>
<evidence type="ECO:0000256" key="5">
    <source>
        <dbReference type="PROSITE-ProRule" id="PRU00221"/>
    </source>
</evidence>
<dbReference type="PROSITE" id="PS00678">
    <property type="entry name" value="WD_REPEATS_1"/>
    <property type="match status" value="1"/>
</dbReference>
<dbReference type="InterPro" id="IPR036322">
    <property type="entry name" value="WD40_repeat_dom_sf"/>
</dbReference>
<evidence type="ECO:0000256" key="4">
    <source>
        <dbReference type="ARBA" id="ARBA00023224"/>
    </source>
</evidence>
<dbReference type="PRINTS" id="PR00320">
    <property type="entry name" value="GPROTEINBRPT"/>
</dbReference>
<evidence type="ECO:0000256" key="3">
    <source>
        <dbReference type="ARBA" id="ARBA00022737"/>
    </source>
</evidence>
<dbReference type="PROSITE" id="PS50294">
    <property type="entry name" value="WD_REPEATS_REGION"/>
    <property type="match status" value="4"/>
</dbReference>